<dbReference type="InterPro" id="IPR011602">
    <property type="entry name" value="Type_II_PanK_bac"/>
</dbReference>
<dbReference type="Gene3D" id="3.30.420.40">
    <property type="match status" value="1"/>
</dbReference>
<evidence type="ECO:0000256" key="5">
    <source>
        <dbReference type="ARBA" id="ARBA00022840"/>
    </source>
</evidence>
<dbReference type="GO" id="GO:0005524">
    <property type="term" value="F:ATP binding"/>
    <property type="evidence" value="ECO:0007669"/>
    <property type="project" value="UniProtKB-KW"/>
</dbReference>
<proteinExistence type="predicted"/>
<evidence type="ECO:0000313" key="8">
    <source>
        <dbReference type="Proteomes" id="UP000214606"/>
    </source>
</evidence>
<keyword evidence="2" id="KW-0808">Transferase</keyword>
<evidence type="ECO:0000256" key="4">
    <source>
        <dbReference type="ARBA" id="ARBA00022777"/>
    </source>
</evidence>
<name>A0A223EA43_9BACI</name>
<keyword evidence="3" id="KW-0547">Nucleotide-binding</keyword>
<dbReference type="Proteomes" id="UP000214606">
    <property type="component" value="Chromosome"/>
</dbReference>
<keyword evidence="6" id="KW-0173">Coenzyme A biosynthesis</keyword>
<evidence type="ECO:0000256" key="2">
    <source>
        <dbReference type="ARBA" id="ARBA00022679"/>
    </source>
</evidence>
<dbReference type="KEGG" id="apak:AP3564_19275"/>
<protein>
    <recommendedName>
        <fullName evidence="9">Type II pantothenate kinase</fullName>
    </recommendedName>
</protein>
<dbReference type="GO" id="GO:0004594">
    <property type="term" value="F:pantothenate kinase activity"/>
    <property type="evidence" value="ECO:0007669"/>
    <property type="project" value="InterPro"/>
</dbReference>
<dbReference type="PIRSF" id="PIRSF036940">
    <property type="entry name" value="PanK_bac_aCoA"/>
    <property type="match status" value="1"/>
</dbReference>
<dbReference type="InterPro" id="IPR004567">
    <property type="entry name" value="Type_II_PanK"/>
</dbReference>
<dbReference type="PANTHER" id="PTHR12280">
    <property type="entry name" value="PANTOTHENATE KINASE"/>
    <property type="match status" value="1"/>
</dbReference>
<dbReference type="GO" id="GO:0015937">
    <property type="term" value="P:coenzyme A biosynthetic process"/>
    <property type="evidence" value="ECO:0007669"/>
    <property type="project" value="UniProtKB-KW"/>
</dbReference>
<evidence type="ECO:0008006" key="9">
    <source>
        <dbReference type="Google" id="ProtNLM"/>
    </source>
</evidence>
<reference evidence="7 8" key="1">
    <citation type="submission" date="2016-10" db="EMBL/GenBank/DDBJ databases">
        <title>The whole genome sequencing and assembly of Aeribacillus pallidus KCTC3564 strain.</title>
        <authorList>
            <person name="Lee Y.-J."/>
            <person name="Park M.-K."/>
            <person name="Yi H."/>
            <person name="Bahn Y.-S."/>
            <person name="Kim J.F."/>
            <person name="Lee D.-W."/>
        </authorList>
    </citation>
    <scope>NUCLEOTIDE SEQUENCE [LARGE SCALE GENOMIC DNA]</scope>
    <source>
        <strain evidence="7 8">KCTC3564</strain>
    </source>
</reference>
<gene>
    <name evidence="7" type="ORF">AP3564_19275</name>
</gene>
<dbReference type="GO" id="GO:0005829">
    <property type="term" value="C:cytosol"/>
    <property type="evidence" value="ECO:0007669"/>
    <property type="project" value="TreeGrafter"/>
</dbReference>
<sequence length="267" mass="29170">MEIVGIDAGGSLLKIAYVEHGRYRYKWFPIDEMDQALSWMKRLKPAARYRITGGRAAKVKEKLTGADVTFIPEFDSVCIGTRELLVKEGKEPKSDFLIVSIGTGTSFFLMKGERYERLLGSGIGGGVISGLSRLILQESNFYQIVDLAKKGDRSHVDLLVKDLYGEEAPPILGDLTAANFGNPDLSRARKKDAAAALFQLIGETIVLLAKQCAELHQVDTCVYVGATISQNPPLQQIIQSFDSMTGLQSIFLSNGSFTGALGAILYQ</sequence>
<keyword evidence="4" id="KW-0418">Kinase</keyword>
<dbReference type="SUPFAM" id="SSF53067">
    <property type="entry name" value="Actin-like ATPase domain"/>
    <property type="match status" value="1"/>
</dbReference>
<dbReference type="CDD" id="cd24085">
    <property type="entry name" value="ASKHA_NBD_PanK-II_bac"/>
    <property type="match status" value="1"/>
</dbReference>
<accession>A0A223EA43</accession>
<dbReference type="NCBIfam" id="NF009842">
    <property type="entry name" value="PRK13317.1"/>
    <property type="match status" value="1"/>
</dbReference>
<evidence type="ECO:0000256" key="6">
    <source>
        <dbReference type="ARBA" id="ARBA00022993"/>
    </source>
</evidence>
<evidence type="ECO:0000256" key="3">
    <source>
        <dbReference type="ARBA" id="ARBA00022741"/>
    </source>
</evidence>
<evidence type="ECO:0000313" key="7">
    <source>
        <dbReference type="EMBL" id="ASS92122.1"/>
    </source>
</evidence>
<dbReference type="AlphaFoldDB" id="A0A223EA43"/>
<dbReference type="InterPro" id="IPR043129">
    <property type="entry name" value="ATPase_NBD"/>
</dbReference>
<keyword evidence="5" id="KW-0067">ATP-binding</keyword>
<dbReference type="Pfam" id="PF03630">
    <property type="entry name" value="Fumble"/>
    <property type="match status" value="1"/>
</dbReference>
<organism evidence="7 8">
    <name type="scientific">Aeribacillus pallidus</name>
    <dbReference type="NCBI Taxonomy" id="33936"/>
    <lineage>
        <taxon>Bacteria</taxon>
        <taxon>Bacillati</taxon>
        <taxon>Bacillota</taxon>
        <taxon>Bacilli</taxon>
        <taxon>Bacillales</taxon>
        <taxon>Bacillaceae</taxon>
        <taxon>Aeribacillus</taxon>
    </lineage>
</organism>
<keyword evidence="1" id="KW-0963">Cytoplasm</keyword>
<dbReference type="RefSeq" id="WP_094246322.1">
    <property type="nucleotide sequence ID" value="NZ_CP017703.1"/>
</dbReference>
<dbReference type="PANTHER" id="PTHR12280:SF20">
    <property type="entry name" value="4'-PHOSPHOPANTETHEINE PHOSPHATASE"/>
    <property type="match status" value="1"/>
</dbReference>
<evidence type="ECO:0000256" key="1">
    <source>
        <dbReference type="ARBA" id="ARBA00022490"/>
    </source>
</evidence>
<dbReference type="EMBL" id="CP017703">
    <property type="protein sequence ID" value="ASS92122.1"/>
    <property type="molecule type" value="Genomic_DNA"/>
</dbReference>